<dbReference type="PANTHER" id="PTHR12911">
    <property type="entry name" value="SAD1/UNC-84-LIKE PROTEIN-RELATED"/>
    <property type="match status" value="1"/>
</dbReference>
<evidence type="ECO:0000256" key="1">
    <source>
        <dbReference type="ARBA" id="ARBA00004370"/>
    </source>
</evidence>
<dbReference type="PROSITE" id="PS51469">
    <property type="entry name" value="SUN"/>
    <property type="match status" value="1"/>
</dbReference>
<accession>A0ABQ7QG92</accession>
<dbReference type="PANTHER" id="PTHR12911:SF8">
    <property type="entry name" value="KLAROID PROTEIN-RELATED"/>
    <property type="match status" value="1"/>
</dbReference>
<reference evidence="7 8" key="1">
    <citation type="submission" date="2021-06" db="EMBL/GenBank/DDBJ databases">
        <title>A haploid diamondback moth (Plutella xylostella L.) genome assembly resolves 31 chromosomes and identifies a diamide resistance mutation.</title>
        <authorList>
            <person name="Ward C.M."/>
            <person name="Perry K.D."/>
            <person name="Baker G."/>
            <person name="Powis K."/>
            <person name="Heckel D.G."/>
            <person name="Baxter S.W."/>
        </authorList>
    </citation>
    <scope>NUCLEOTIDE SEQUENCE [LARGE SCALE GENOMIC DNA]</scope>
    <source>
        <strain evidence="7 8">LV</strain>
        <tissue evidence="7">Single pupa</tissue>
    </source>
</reference>
<gene>
    <name evidence="7" type="ORF">JYU34_012984</name>
</gene>
<keyword evidence="2" id="KW-0812">Transmembrane</keyword>
<evidence type="ECO:0000313" key="7">
    <source>
        <dbReference type="EMBL" id="KAG7302978.1"/>
    </source>
</evidence>
<evidence type="ECO:0000256" key="5">
    <source>
        <dbReference type="SAM" id="MobiDB-lite"/>
    </source>
</evidence>
<feature type="compositionally biased region" description="Polar residues" evidence="5">
    <location>
        <begin position="1"/>
        <end position="10"/>
    </location>
</feature>
<protein>
    <recommendedName>
        <fullName evidence="6">SUN domain-containing protein</fullName>
    </recommendedName>
</protein>
<comment type="caution">
    <text evidence="7">The sequence shown here is derived from an EMBL/GenBank/DDBJ whole genome shotgun (WGS) entry which is preliminary data.</text>
</comment>
<dbReference type="Pfam" id="PF07738">
    <property type="entry name" value="Sad1_UNC"/>
    <property type="match status" value="1"/>
</dbReference>
<name>A0ABQ7QG92_PLUXY</name>
<evidence type="ECO:0000256" key="3">
    <source>
        <dbReference type="ARBA" id="ARBA00022989"/>
    </source>
</evidence>
<proteinExistence type="predicted"/>
<evidence type="ECO:0000313" key="8">
    <source>
        <dbReference type="Proteomes" id="UP000823941"/>
    </source>
</evidence>
<dbReference type="InterPro" id="IPR045119">
    <property type="entry name" value="SUN1-5"/>
</dbReference>
<comment type="subcellular location">
    <subcellularLocation>
        <location evidence="1">Membrane</location>
    </subcellularLocation>
</comment>
<feature type="region of interest" description="Disordered" evidence="5">
    <location>
        <begin position="1"/>
        <end position="117"/>
    </location>
</feature>
<evidence type="ECO:0000256" key="4">
    <source>
        <dbReference type="ARBA" id="ARBA00023136"/>
    </source>
</evidence>
<dbReference type="Proteomes" id="UP000823941">
    <property type="component" value="Chromosome 17"/>
</dbReference>
<sequence length="837" mass="94832">MENTTVSGLRSRSRSKTPFLRSSCDRENCAEGGEHTHHKSGRKTPVKRSTPVKQLGPPSSTGKATPEPIIELDEEHVSPPAHRTRQSMRSATEKLIKTSDYSSEESPDRLKASQKEISQNQQNYKYEYERVTTSQRSYSGGSLADIALSPINTYNASRDRSRFGSPAYSACSTDSSFAEQALADASVMQDRDPQHSAEHLPYRLYKMAGEYWNKYPKTDYTYSPLSRDRVELAPGQIAVPNMSRRSLSQFRLQGPVTSPDEVDLLMKETAGLRKRYTSIDSSDDDTYGRVNGGYTPVPRRWWITTLVLSIITTLVETTTSLYRRVVPPPQPRYPYRGVEQRGVLSRAGSVLAAPFYWVYTVVKTVVTTTVTTVTETVSPTKSRAAYQAASRREAKRRWWPWLLLLLLPVAGYGCYNYVDVDQISQYLPQQQTLPVSQDTYRPPQIVQDPNLAKRIAALEDWAVNADSKLKFFDQKLSKLDNLEAQIESYSLKHLQQNLITILNVNSENGEAIAAKFKDYFDKHYVTKEQMQVMSQEIHERLISSWKPDLDEDRIRQLVQEYLLVFERKQTELLVEKVKEYVKEVQVTKVDVGFDVEAVKRIVAGMLDVYDADKTGVVDYALESAGGQVISTKCTELYQIKTKQYSVLGLPVWWVYTSPRHALTPGAMPAECWAFQGFPGYLASPRYAFTPGAMPAECWAFQGFPGYLVVRTYAIIEVTGFSVEHMSRLLAVDGKIESAPKNFSVYGLRDEMDSEPHLFGQYQYDANGTAIQHFPVLHPKTQRIGGVDYPVAYDIIELRVESNYGNPTYTCVYRFRVHGNPLTDIKQATDDSMRDSET</sequence>
<dbReference type="InterPro" id="IPR012919">
    <property type="entry name" value="SUN_dom"/>
</dbReference>
<feature type="compositionally biased region" description="Basic and acidic residues" evidence="5">
    <location>
        <begin position="23"/>
        <end position="35"/>
    </location>
</feature>
<organism evidence="7 8">
    <name type="scientific">Plutella xylostella</name>
    <name type="common">Diamondback moth</name>
    <name type="synonym">Plutella maculipennis</name>
    <dbReference type="NCBI Taxonomy" id="51655"/>
    <lineage>
        <taxon>Eukaryota</taxon>
        <taxon>Metazoa</taxon>
        <taxon>Ecdysozoa</taxon>
        <taxon>Arthropoda</taxon>
        <taxon>Hexapoda</taxon>
        <taxon>Insecta</taxon>
        <taxon>Pterygota</taxon>
        <taxon>Neoptera</taxon>
        <taxon>Endopterygota</taxon>
        <taxon>Lepidoptera</taxon>
        <taxon>Glossata</taxon>
        <taxon>Ditrysia</taxon>
        <taxon>Yponomeutoidea</taxon>
        <taxon>Plutellidae</taxon>
        <taxon>Plutella</taxon>
    </lineage>
</organism>
<keyword evidence="8" id="KW-1185">Reference proteome</keyword>
<evidence type="ECO:0000259" key="6">
    <source>
        <dbReference type="PROSITE" id="PS51469"/>
    </source>
</evidence>
<dbReference type="Gene3D" id="2.60.120.260">
    <property type="entry name" value="Galactose-binding domain-like"/>
    <property type="match status" value="2"/>
</dbReference>
<feature type="domain" description="SUN" evidence="6">
    <location>
        <begin position="625"/>
        <end position="821"/>
    </location>
</feature>
<feature type="compositionally biased region" description="Basic residues" evidence="5">
    <location>
        <begin position="36"/>
        <end position="46"/>
    </location>
</feature>
<evidence type="ECO:0000256" key="2">
    <source>
        <dbReference type="ARBA" id="ARBA00022692"/>
    </source>
</evidence>
<dbReference type="EMBL" id="JAHIBW010000017">
    <property type="protein sequence ID" value="KAG7302978.1"/>
    <property type="molecule type" value="Genomic_DNA"/>
</dbReference>
<keyword evidence="3" id="KW-1133">Transmembrane helix</keyword>
<keyword evidence="4" id="KW-0472">Membrane</keyword>